<keyword evidence="3 7" id="KW-0288">FMN</keyword>
<dbReference type="NCBIfam" id="TIGR00421">
    <property type="entry name" value="ubiX_pad"/>
    <property type="match status" value="1"/>
</dbReference>
<evidence type="ECO:0000256" key="5">
    <source>
        <dbReference type="ARBA" id="ARBA00050612"/>
    </source>
</evidence>
<comment type="caution">
    <text evidence="7">Lacks conserved residue(s) required for the propagation of feature annotation.</text>
</comment>
<evidence type="ECO:0000256" key="7">
    <source>
        <dbReference type="HAMAP-Rule" id="MF_01984"/>
    </source>
</evidence>
<dbReference type="GO" id="GO:0016829">
    <property type="term" value="F:lyase activity"/>
    <property type="evidence" value="ECO:0007669"/>
    <property type="project" value="UniProtKB-KW"/>
</dbReference>
<name>D3ACT2_9FIRM</name>
<proteinExistence type="inferred from homology"/>
<evidence type="ECO:0000259" key="8">
    <source>
        <dbReference type="Pfam" id="PF02441"/>
    </source>
</evidence>
<comment type="similarity">
    <text evidence="6 7">Belongs to the UbiX/PAD1 family.</text>
</comment>
<sequence length="235" mass="26520">METMIPQKELIVQAVSGTVEEKRKCRSGQRASIRQQERQKGGVFMDLIIGVTGASGTIYAVKLLEALKERKEVVTHVIFSDYAWINLEIETEYTKEEILSLADHCYDNRDLAACISSGSCPVDGVVVLPCSMKTLSGIANGYADNLITRVCDVALKERRRLVVCPRETPLNTIHLKHLYELSQMGAVIVPPMPAFYNHPETVEDIVNHQIMKILDQFRIPWEGAKRWGEKVRDHV</sequence>
<dbReference type="NCBIfam" id="NF004685">
    <property type="entry name" value="PRK06029.1"/>
    <property type="match status" value="1"/>
</dbReference>
<dbReference type="EC" id="2.5.1.129" evidence="7"/>
<dbReference type="InterPro" id="IPR003382">
    <property type="entry name" value="Flavoprotein"/>
</dbReference>
<feature type="binding site" evidence="7">
    <location>
        <position position="212"/>
    </location>
    <ligand>
        <name>dimethylallyl phosphate</name>
        <dbReference type="ChEBI" id="CHEBI:88052"/>
    </ligand>
</feature>
<evidence type="ECO:0000256" key="6">
    <source>
        <dbReference type="ARBA" id="ARBA00060793"/>
    </source>
</evidence>
<dbReference type="AlphaFoldDB" id="D3ACT2"/>
<evidence type="ECO:0000256" key="4">
    <source>
        <dbReference type="ARBA" id="ARBA00022679"/>
    </source>
</evidence>
<feature type="domain" description="Flavoprotein" evidence="8">
    <location>
        <begin position="45"/>
        <end position="213"/>
    </location>
</feature>
<evidence type="ECO:0000313" key="10">
    <source>
        <dbReference type="Proteomes" id="UP000004968"/>
    </source>
</evidence>
<feature type="binding site" evidence="7">
    <location>
        <begin position="131"/>
        <end position="134"/>
    </location>
    <ligand>
        <name>FMN</name>
        <dbReference type="ChEBI" id="CHEBI:58210"/>
    </ligand>
</feature>
<accession>D3ACT2</accession>
<feature type="binding site" evidence="7">
    <location>
        <position position="166"/>
    </location>
    <ligand>
        <name>FMN</name>
        <dbReference type="ChEBI" id="CHEBI:58210"/>
    </ligand>
</feature>
<dbReference type="InterPro" id="IPR004507">
    <property type="entry name" value="UbiX-like"/>
</dbReference>
<reference evidence="9 10" key="1">
    <citation type="submission" date="2010-01" db="EMBL/GenBank/DDBJ databases">
        <authorList>
            <person name="Weinstock G."/>
            <person name="Sodergren E."/>
            <person name="Clifton S."/>
            <person name="Fulton L."/>
            <person name="Fulton B."/>
            <person name="Courtney L."/>
            <person name="Fronick C."/>
            <person name="Harrison M."/>
            <person name="Strong C."/>
            <person name="Farmer C."/>
            <person name="Delahaunty K."/>
            <person name="Markovic C."/>
            <person name="Hall O."/>
            <person name="Minx P."/>
            <person name="Tomlinson C."/>
            <person name="Mitreva M."/>
            <person name="Nelson J."/>
            <person name="Hou S."/>
            <person name="Wollam A."/>
            <person name="Pepin K.H."/>
            <person name="Johnson M."/>
            <person name="Bhonagiri V."/>
            <person name="Nash W.E."/>
            <person name="Warren W."/>
            <person name="Chinwalla A."/>
            <person name="Mardis E.R."/>
            <person name="Wilson R.K."/>
        </authorList>
    </citation>
    <scope>NUCLEOTIDE SEQUENCE [LARGE SCALE GENOMIC DNA]</scope>
    <source>
        <strain evidence="9 10">DSM 13479</strain>
    </source>
</reference>
<dbReference type="InterPro" id="IPR036551">
    <property type="entry name" value="Flavin_trans-like"/>
</dbReference>
<dbReference type="FunFam" id="3.40.50.1950:FF:000001">
    <property type="entry name" value="Flavin prenyltransferase UbiX"/>
    <property type="match status" value="1"/>
</dbReference>
<evidence type="ECO:0000256" key="3">
    <source>
        <dbReference type="ARBA" id="ARBA00022643"/>
    </source>
</evidence>
<feature type="binding site" evidence="7">
    <location>
        <position position="80"/>
    </location>
    <ligand>
        <name>FMN</name>
        <dbReference type="ChEBI" id="CHEBI:58210"/>
    </ligand>
</feature>
<organism evidence="9 10">
    <name type="scientific">Hungatella hathewayi DSM 13479</name>
    <dbReference type="NCBI Taxonomy" id="566550"/>
    <lineage>
        <taxon>Bacteria</taxon>
        <taxon>Bacillati</taxon>
        <taxon>Bacillota</taxon>
        <taxon>Clostridia</taxon>
        <taxon>Lachnospirales</taxon>
        <taxon>Lachnospiraceae</taxon>
        <taxon>Hungatella</taxon>
    </lineage>
</organism>
<comment type="catalytic activity">
    <reaction evidence="5 7">
        <text>dimethylallyl phosphate + FMNH2 = prenylated FMNH2 + phosphate</text>
        <dbReference type="Rhea" id="RHEA:37743"/>
        <dbReference type="ChEBI" id="CHEBI:43474"/>
        <dbReference type="ChEBI" id="CHEBI:57618"/>
        <dbReference type="ChEBI" id="CHEBI:87467"/>
        <dbReference type="ChEBI" id="CHEBI:88052"/>
        <dbReference type="EC" id="2.5.1.129"/>
    </reaction>
</comment>
<comment type="caution">
    <text evidence="9">The sequence shown here is derived from an EMBL/GenBank/DDBJ whole genome shotgun (WGS) entry which is preliminary data.</text>
</comment>
<feature type="binding site" evidence="7">
    <location>
        <begin position="53"/>
        <end position="55"/>
    </location>
    <ligand>
        <name>FMN</name>
        <dbReference type="ChEBI" id="CHEBI:58210"/>
    </ligand>
</feature>
<gene>
    <name evidence="7" type="primary">ubiX</name>
    <name evidence="9" type="ORF">CLOSTHATH_01410</name>
</gene>
<dbReference type="GO" id="GO:0106141">
    <property type="term" value="F:flavin prenyltransferase activity"/>
    <property type="evidence" value="ECO:0007669"/>
    <property type="project" value="UniProtKB-EC"/>
</dbReference>
<dbReference type="EMBL" id="ACIO01000092">
    <property type="protein sequence ID" value="EFD00368.1"/>
    <property type="molecule type" value="Genomic_DNA"/>
</dbReference>
<dbReference type="Proteomes" id="UP000004968">
    <property type="component" value="Unassembled WGS sequence"/>
</dbReference>
<keyword evidence="4 7" id="KW-0808">Transferase</keyword>
<keyword evidence="2 7" id="KW-0285">Flavoprotein</keyword>
<keyword evidence="9" id="KW-0456">Lyase</keyword>
<evidence type="ECO:0000256" key="2">
    <source>
        <dbReference type="ARBA" id="ARBA00022630"/>
    </source>
</evidence>
<protein>
    <recommendedName>
        <fullName evidence="7">Flavin prenyltransferase UbiX</fullName>
        <ecNumber evidence="7">2.5.1.129</ecNumber>
    </recommendedName>
</protein>
<dbReference type="Gene3D" id="3.40.50.1950">
    <property type="entry name" value="Flavin prenyltransferase-like"/>
    <property type="match status" value="1"/>
</dbReference>
<evidence type="ECO:0000313" key="9">
    <source>
        <dbReference type="EMBL" id="EFD00368.1"/>
    </source>
</evidence>
<dbReference type="SUPFAM" id="SSF52507">
    <property type="entry name" value="Homo-oligomeric flavin-containing Cys decarboxylases, HFCD"/>
    <property type="match status" value="1"/>
</dbReference>
<dbReference type="HAMAP" id="MF_01984">
    <property type="entry name" value="ubiX_pad"/>
    <property type="match status" value="1"/>
</dbReference>
<comment type="function">
    <text evidence="7">Flavin prenyltransferase that catalyzes the synthesis of the prenylated FMN cofactor (prenyl-FMN) for 4-hydroxy-3-polyprenylbenzoic acid decarboxylase UbiD. The prenyltransferase is metal-independent and links a dimethylallyl moiety from dimethylallyl monophosphate (DMAP) to the flavin N5 and C6 atoms of FMN.</text>
</comment>
<keyword evidence="1 7" id="KW-0637">Prenyltransferase</keyword>
<feature type="binding site" evidence="7">
    <location>
        <position position="196"/>
    </location>
    <ligand>
        <name>dimethylallyl phosphate</name>
        <dbReference type="ChEBI" id="CHEBI:88052"/>
    </ligand>
</feature>
<dbReference type="HOGENOM" id="CLU_074522_0_1_9"/>
<evidence type="ECO:0000256" key="1">
    <source>
        <dbReference type="ARBA" id="ARBA00022602"/>
    </source>
</evidence>
<dbReference type="Pfam" id="PF02441">
    <property type="entry name" value="Flavoprotein"/>
    <property type="match status" value="1"/>
</dbReference>